<keyword evidence="1" id="KW-1133">Transmembrane helix</keyword>
<dbReference type="Proteomes" id="UP000557872">
    <property type="component" value="Unassembled WGS sequence"/>
</dbReference>
<comment type="caution">
    <text evidence="2">The sequence shown here is derived from an EMBL/GenBank/DDBJ whole genome shotgun (WGS) entry which is preliminary data.</text>
</comment>
<reference evidence="2 3" key="1">
    <citation type="submission" date="2020-07" db="EMBL/GenBank/DDBJ databases">
        <title>Roseicoccus Jingziensis gen. nov., sp. nov., isolated from coastal seawater.</title>
        <authorList>
            <person name="Feng X."/>
        </authorList>
    </citation>
    <scope>NUCLEOTIDE SEQUENCE [LARGE SCALE GENOMIC DNA]</scope>
    <source>
        <strain evidence="2 3">N1E253</strain>
    </source>
</reference>
<keyword evidence="1" id="KW-0812">Transmembrane</keyword>
<feature type="transmembrane region" description="Helical" evidence="1">
    <location>
        <begin position="131"/>
        <end position="154"/>
    </location>
</feature>
<keyword evidence="3" id="KW-1185">Reference proteome</keyword>
<sequence>MRAIILGIGTCAILYMPLDLMMDVRGANDFIRPFHIYGLLAAVLISVSVTSLIYRFWPLHNALNRSLAALLFINVTIGIWAVALPLGDYFAIQKEEQMERDDLSAISDMGYGWFYWDDSGMGNWPMSILRLLNPSLFCLIWLLPFVIFVFSVFFHGSSVTKQAQQVAAPDS</sequence>
<accession>A0A851GJR6</accession>
<dbReference type="RefSeq" id="WP_178935208.1">
    <property type="nucleotide sequence ID" value="NZ_JACBAZ010000032.1"/>
</dbReference>
<protein>
    <submittedName>
        <fullName evidence="2">Uncharacterized protein</fullName>
    </submittedName>
</protein>
<evidence type="ECO:0000313" key="2">
    <source>
        <dbReference type="EMBL" id="NWK57763.1"/>
    </source>
</evidence>
<evidence type="ECO:0000313" key="3">
    <source>
        <dbReference type="Proteomes" id="UP000557872"/>
    </source>
</evidence>
<dbReference type="EMBL" id="JACBAZ010000032">
    <property type="protein sequence ID" value="NWK57763.1"/>
    <property type="molecule type" value="Genomic_DNA"/>
</dbReference>
<dbReference type="AlphaFoldDB" id="A0A851GJR6"/>
<evidence type="ECO:0000256" key="1">
    <source>
        <dbReference type="SAM" id="Phobius"/>
    </source>
</evidence>
<organism evidence="2 3">
    <name type="scientific">Oceaniferula marina</name>
    <dbReference type="NCBI Taxonomy" id="2748318"/>
    <lineage>
        <taxon>Bacteria</taxon>
        <taxon>Pseudomonadati</taxon>
        <taxon>Verrucomicrobiota</taxon>
        <taxon>Verrucomicrobiia</taxon>
        <taxon>Verrucomicrobiales</taxon>
        <taxon>Verrucomicrobiaceae</taxon>
        <taxon>Oceaniferula</taxon>
    </lineage>
</organism>
<feature type="transmembrane region" description="Helical" evidence="1">
    <location>
        <begin position="36"/>
        <end position="57"/>
    </location>
</feature>
<name>A0A851GJR6_9BACT</name>
<keyword evidence="1" id="KW-0472">Membrane</keyword>
<proteinExistence type="predicted"/>
<gene>
    <name evidence="2" type="ORF">HW115_19245</name>
</gene>
<feature type="transmembrane region" description="Helical" evidence="1">
    <location>
        <begin position="69"/>
        <end position="92"/>
    </location>
</feature>